<dbReference type="RefSeq" id="WP_214215312.1">
    <property type="nucleotide sequence ID" value="NZ_JABBFO010000012.1"/>
</dbReference>
<dbReference type="Gene3D" id="3.40.50.300">
    <property type="entry name" value="P-loop containing nucleotide triphosphate hydrolases"/>
    <property type="match status" value="2"/>
</dbReference>
<comment type="caution">
    <text evidence="3">The sequence shown here is derived from an EMBL/GenBank/DDBJ whole genome shotgun (WGS) entry which is preliminary data.</text>
</comment>
<reference evidence="3 4" key="1">
    <citation type="submission" date="2020-04" db="EMBL/GenBank/DDBJ databases">
        <title>Genome sequencing of Rosenbergiella species.</title>
        <authorList>
            <person name="Alvarez-Perez S."/>
            <person name="Lievens B."/>
        </authorList>
    </citation>
    <scope>NUCLEOTIDE SEQUENCE [LARGE SCALE GENOMIC DNA]</scope>
    <source>
        <strain evidence="3 4">CdVSA20.1</strain>
    </source>
</reference>
<dbReference type="Pfam" id="PF13558">
    <property type="entry name" value="SbcC_Walker_B"/>
    <property type="match status" value="1"/>
</dbReference>
<dbReference type="InterPro" id="IPR038729">
    <property type="entry name" value="Rad50/SbcC_AAA"/>
</dbReference>
<accession>A0ABS5T6U1</accession>
<dbReference type="InterPro" id="IPR027417">
    <property type="entry name" value="P-loop_NTPase"/>
</dbReference>
<keyword evidence="1" id="KW-0175">Coiled coil</keyword>
<dbReference type="SUPFAM" id="SSF52540">
    <property type="entry name" value="P-loop containing nucleoside triphosphate hydrolases"/>
    <property type="match status" value="2"/>
</dbReference>
<organism evidence="3 4">
    <name type="scientific">Rosenbergiella australiborealis</name>
    <dbReference type="NCBI Taxonomy" id="1544696"/>
    <lineage>
        <taxon>Bacteria</taxon>
        <taxon>Pseudomonadati</taxon>
        <taxon>Pseudomonadota</taxon>
        <taxon>Gammaproteobacteria</taxon>
        <taxon>Enterobacterales</taxon>
        <taxon>Erwiniaceae</taxon>
        <taxon>Rosenbergiella</taxon>
    </lineage>
</organism>
<proteinExistence type="predicted"/>
<feature type="coiled-coil region" evidence="1">
    <location>
        <begin position="445"/>
        <end position="479"/>
    </location>
</feature>
<feature type="domain" description="Rad50/SbcC-type AAA" evidence="2">
    <location>
        <begin position="6"/>
        <end position="208"/>
    </location>
</feature>
<dbReference type="EMBL" id="JABBFO010000012">
    <property type="protein sequence ID" value="MBT0728066.1"/>
    <property type="molecule type" value="Genomic_DNA"/>
</dbReference>
<dbReference type="Pfam" id="PF13476">
    <property type="entry name" value="AAA_23"/>
    <property type="match status" value="1"/>
</dbReference>
<keyword evidence="4" id="KW-1185">Reference proteome</keyword>
<sequence length="1224" mass="141339">MKILTLRLKNLNSLRGEWRVDFTQAPFNENGLFAITGETGAGKTTLLDAICLALYHQTPRLGSLSPTQNQLMTRGTSDCLAEVEFEIKGEAWRAFWSQNRARNDHRGKLQPPKVELARCSDNKIFADKVSDKLKLIETLSGLNFQRFTRSMMLSQGQFAAFLNAPVAERAELLEELTGTAIYGHISQHVFERHKQHKIELDHLQAKLSGVTLLNETQRIALQQQHETLGLEQESLRQHIEQRQAALHWQHYDQQLLNQVTQCQQALATTLEQEERLAPLRHQLAAYLPAAQLLPTWQTLQEAEEKLYTTRVHYETLQQQHQLAEQQQQASYHSWQIAVQAEQQFQRHQQAQQQLWADKVIPLDERIKYLMQQESAIAQQHAPLQHAYQQSTQDLAVLNPRAERLQQQITAIETWQNQYPTIATWGPELSGWQQNTEQLALDKQAYQTLHEQFEQLKIQLTVLAREQAQQQQQMNDAQRLVTESEVALTDHQQRSQHHHTTADVDTLTHWYHQQGHLTSCYQQLLRWSDQWQTLDLALNQARSAHHNSEQQLTGVEQQLSTQQQQLKSEKTQLQTLEKLCELEQQVADLQRLRDSLRDGEPCAVCGATRHPGHQKSDNTTPHPTHFATRDTQRHTVEQLAQTVVRLEADRANLQREQLHHQQHIAQLDESLATLHLSWQQYTLQHAISLPLDDRQGLEKKLATQSSQQERYQQVLQQQQQFQEACYQAEKTLHQHQQQRQRQQHANALIAQQHQLCQQQLEETQLQLRVAEQKWQHARAALIQQLDNHGLAPSTPEQLIETLREYQAVWRQSQQHQKEWVDARTELHTLKERIAALAREQAQRLTELEHHKQQLKVNNEAKVHCLTERRALIGDHNINDLRQALLEHAEHHRLNEQQQRQCWQKNKDQQQQISGELRQIATYIQELTAHSQQSLHVFSTQLSESVFDSQQDFLNAILPESTINAYRMQLEHAAQESDRAKIRLQQTEHAAQQHKLTQPMLAVEPSSILIEQRDQLQQRYQQALLQKGEVTQQLQADDKLRQEQSALVATIATQQDNLVNWDKLNELIGSANGDKFRRYAQGLTLEHLVWLANQQLGRLHGRYRLQRTERDLLELQVVDQWQADECRDTKTLSGGESFLVSLALALALSDLMSDKNHIDSLFLDEGFGTLDSATLDTALDALDSLNASGKMIGVISHVDAMKERIPVQINVKKVNGLGFSSLAISH</sequence>
<evidence type="ECO:0000313" key="4">
    <source>
        <dbReference type="Proteomes" id="UP000786875"/>
    </source>
</evidence>
<evidence type="ECO:0000259" key="2">
    <source>
        <dbReference type="Pfam" id="PF13476"/>
    </source>
</evidence>
<evidence type="ECO:0000256" key="1">
    <source>
        <dbReference type="SAM" id="Coils"/>
    </source>
</evidence>
<evidence type="ECO:0000313" key="3">
    <source>
        <dbReference type="EMBL" id="MBT0728066.1"/>
    </source>
</evidence>
<protein>
    <submittedName>
        <fullName evidence="3">AAA family ATPase</fullName>
    </submittedName>
</protein>
<dbReference type="PANTHER" id="PTHR32114:SF2">
    <property type="entry name" value="ABC TRANSPORTER ABCH.3"/>
    <property type="match status" value="1"/>
</dbReference>
<gene>
    <name evidence="3" type="ORF">HGT73_11905</name>
</gene>
<dbReference type="PANTHER" id="PTHR32114">
    <property type="entry name" value="ABC TRANSPORTER ABCH.3"/>
    <property type="match status" value="1"/>
</dbReference>
<name>A0ABS5T6U1_9GAMM</name>
<feature type="coiled-coil region" evidence="1">
    <location>
        <begin position="961"/>
        <end position="1031"/>
    </location>
</feature>
<feature type="coiled-coil region" evidence="1">
    <location>
        <begin position="537"/>
        <end position="578"/>
    </location>
</feature>
<dbReference type="Proteomes" id="UP000786875">
    <property type="component" value="Unassembled WGS sequence"/>
</dbReference>